<dbReference type="PANTHER" id="PTHR34875:SF6">
    <property type="entry name" value="UPF0237 PROTEIN MJ1558"/>
    <property type="match status" value="1"/>
</dbReference>
<dbReference type="InterPro" id="IPR050990">
    <property type="entry name" value="UPF0237/GcvR_regulator"/>
</dbReference>
<evidence type="ECO:0000313" key="2">
    <source>
        <dbReference type="EMBL" id="CAD9234928.1"/>
    </source>
</evidence>
<dbReference type="PANTHER" id="PTHR34875">
    <property type="entry name" value="UPF0237 PROTEIN MJ1558"/>
    <property type="match status" value="1"/>
</dbReference>
<accession>A0A7S1XEU8</accession>
<dbReference type="InterPro" id="IPR045865">
    <property type="entry name" value="ACT-like_dom_sf"/>
</dbReference>
<dbReference type="PROSITE" id="PS51671">
    <property type="entry name" value="ACT"/>
    <property type="match status" value="1"/>
</dbReference>
<dbReference type="AlphaFoldDB" id="A0A7S1XEU8"/>
<dbReference type="InterPro" id="IPR002912">
    <property type="entry name" value="ACT_dom"/>
</dbReference>
<gene>
    <name evidence="2" type="ORF">CCAE0312_LOCUS7018</name>
</gene>
<organism evidence="2">
    <name type="scientific">Compsopogon caeruleus</name>
    <dbReference type="NCBI Taxonomy" id="31354"/>
    <lineage>
        <taxon>Eukaryota</taxon>
        <taxon>Rhodophyta</taxon>
        <taxon>Compsopogonophyceae</taxon>
        <taxon>Compsopogonales</taxon>
        <taxon>Compsopogonaceae</taxon>
        <taxon>Compsopogon</taxon>
    </lineage>
</organism>
<proteinExistence type="predicted"/>
<dbReference type="SUPFAM" id="SSF55021">
    <property type="entry name" value="ACT-like"/>
    <property type="match status" value="2"/>
</dbReference>
<feature type="domain" description="ACT" evidence="1">
    <location>
        <begin position="40"/>
        <end position="121"/>
    </location>
</feature>
<dbReference type="Gene3D" id="3.30.70.260">
    <property type="match status" value="2"/>
</dbReference>
<sequence length="207" mass="22016">MARAGIFKLAASAIGLPGLHSASPRLLSSSAASSGSKFLVISLSGPDKLGIVHRMTRTVADHGGNVEQSRMAILGGEFAIISMVMVQALQASEMIQALESSFPNYHIHFRETTQSQTVVGNMLYKLALEGPDSVGIMAMLTEEMAKAGVNIHDLETELTTAAFAGFPLFKVKGTLHMKPDGLPVVLDSISKVEKKFGMTGSVIQSER</sequence>
<reference evidence="2" key="1">
    <citation type="submission" date="2021-01" db="EMBL/GenBank/DDBJ databases">
        <authorList>
            <person name="Corre E."/>
            <person name="Pelletier E."/>
            <person name="Niang G."/>
            <person name="Scheremetjew M."/>
            <person name="Finn R."/>
            <person name="Kale V."/>
            <person name="Holt S."/>
            <person name="Cochrane G."/>
            <person name="Meng A."/>
            <person name="Brown T."/>
            <person name="Cohen L."/>
        </authorList>
    </citation>
    <scope>NUCLEOTIDE SEQUENCE</scope>
    <source>
        <strain evidence="2">SAG 36.94</strain>
    </source>
</reference>
<evidence type="ECO:0000259" key="1">
    <source>
        <dbReference type="PROSITE" id="PS51671"/>
    </source>
</evidence>
<dbReference type="Pfam" id="PF13740">
    <property type="entry name" value="ACT_6"/>
    <property type="match status" value="1"/>
</dbReference>
<name>A0A7S1XEU8_9RHOD</name>
<dbReference type="EMBL" id="HBGH01012583">
    <property type="protein sequence ID" value="CAD9234928.1"/>
    <property type="molecule type" value="Transcribed_RNA"/>
</dbReference>
<protein>
    <recommendedName>
        <fullName evidence="1">ACT domain-containing protein</fullName>
    </recommendedName>
</protein>